<reference evidence="2 3" key="1">
    <citation type="submission" date="2019-03" db="EMBL/GenBank/DDBJ databases">
        <title>Genomic Encyclopedia of Type Strains, Phase III (KMG-III): the genomes of soil and plant-associated and newly described type strains.</title>
        <authorList>
            <person name="Whitman W."/>
        </authorList>
    </citation>
    <scope>NUCLEOTIDE SEQUENCE [LARGE SCALE GENOMIC DNA]</scope>
    <source>
        <strain evidence="2 3">VKM Ac-2575</strain>
    </source>
</reference>
<dbReference type="Proteomes" id="UP000295151">
    <property type="component" value="Unassembled WGS sequence"/>
</dbReference>
<evidence type="ECO:0000313" key="3">
    <source>
        <dbReference type="Proteomes" id="UP000295151"/>
    </source>
</evidence>
<accession>A0A4R7SW77</accession>
<evidence type="ECO:0000256" key="1">
    <source>
        <dbReference type="ARBA" id="ARBA00022833"/>
    </source>
</evidence>
<dbReference type="AlphaFoldDB" id="A0A4R7SW77"/>
<protein>
    <submittedName>
        <fullName evidence="2">LmbE family N-acetylglucosaminyl deacetylase</fullName>
    </submittedName>
</protein>
<dbReference type="Gene3D" id="3.40.50.10320">
    <property type="entry name" value="LmbE-like"/>
    <property type="match status" value="1"/>
</dbReference>
<dbReference type="SUPFAM" id="SSF102588">
    <property type="entry name" value="LmbE-like"/>
    <property type="match status" value="1"/>
</dbReference>
<dbReference type="Pfam" id="PF02585">
    <property type="entry name" value="PIG-L"/>
    <property type="match status" value="1"/>
</dbReference>
<organism evidence="2 3">
    <name type="scientific">Kribbella voronezhensis</name>
    <dbReference type="NCBI Taxonomy" id="2512212"/>
    <lineage>
        <taxon>Bacteria</taxon>
        <taxon>Bacillati</taxon>
        <taxon>Actinomycetota</taxon>
        <taxon>Actinomycetes</taxon>
        <taxon>Propionibacteriales</taxon>
        <taxon>Kribbellaceae</taxon>
        <taxon>Kribbella</taxon>
    </lineage>
</organism>
<dbReference type="GO" id="GO:0016137">
    <property type="term" value="P:glycoside metabolic process"/>
    <property type="evidence" value="ECO:0007669"/>
    <property type="project" value="UniProtKB-ARBA"/>
</dbReference>
<sequence length="281" mass="30413">MGRIGSSCDPRQVPYSLVSFHAHPDDEVLLTGGTLARAAAEGHRVVLAVATDGEAGLAAGRYRADGRLAERRRDELDRSAAALGCARVVRFGFPDSGWSRSEEPSANSFSRLPVDVVAAPLAAVLREERADALTIYDAAGGYGHPDHRQVHTAGLAAARLAGTPLVLEATIDRATIRPLIRLVELLPGILPEVRTSDYDAAYAATDEITHRIDVRRYADAKRAAMRAHASQASADEGARTLSLLLKLPAPLFRRVLGREWFVEHGRTTPTDDLFATLRARR</sequence>
<dbReference type="PANTHER" id="PTHR12993">
    <property type="entry name" value="N-ACETYLGLUCOSAMINYL-PHOSPHATIDYLINOSITOL DE-N-ACETYLASE-RELATED"/>
    <property type="match status" value="1"/>
</dbReference>
<keyword evidence="1" id="KW-0862">Zinc</keyword>
<dbReference type="InterPro" id="IPR003737">
    <property type="entry name" value="GlcNAc_PI_deacetylase-related"/>
</dbReference>
<dbReference type="InterPro" id="IPR024078">
    <property type="entry name" value="LmbE-like_dom_sf"/>
</dbReference>
<dbReference type="GO" id="GO:0016811">
    <property type="term" value="F:hydrolase activity, acting on carbon-nitrogen (but not peptide) bonds, in linear amides"/>
    <property type="evidence" value="ECO:0007669"/>
    <property type="project" value="TreeGrafter"/>
</dbReference>
<comment type="caution">
    <text evidence="2">The sequence shown here is derived from an EMBL/GenBank/DDBJ whole genome shotgun (WGS) entry which is preliminary data.</text>
</comment>
<name>A0A4R7SW77_9ACTN</name>
<evidence type="ECO:0000313" key="2">
    <source>
        <dbReference type="EMBL" id="TDU83590.1"/>
    </source>
</evidence>
<dbReference type="PANTHER" id="PTHR12993:SF11">
    <property type="entry name" value="N-ACETYLGLUCOSAMINYL-PHOSPHATIDYLINOSITOL DE-N-ACETYLASE"/>
    <property type="match status" value="1"/>
</dbReference>
<dbReference type="OrthoDB" id="158614at2"/>
<gene>
    <name evidence="2" type="ORF">EV138_6054</name>
</gene>
<proteinExistence type="predicted"/>
<keyword evidence="3" id="KW-1185">Reference proteome</keyword>
<dbReference type="EMBL" id="SOCE01000002">
    <property type="protein sequence ID" value="TDU83590.1"/>
    <property type="molecule type" value="Genomic_DNA"/>
</dbReference>